<dbReference type="InterPro" id="IPR046797">
    <property type="entry name" value="PDDEXK_12"/>
</dbReference>
<feature type="compositionally biased region" description="Polar residues" evidence="1">
    <location>
        <begin position="111"/>
        <end position="123"/>
    </location>
</feature>
<dbReference type="EMBL" id="JAADYS010000831">
    <property type="protein sequence ID" value="KAF4466736.1"/>
    <property type="molecule type" value="Genomic_DNA"/>
</dbReference>
<reference evidence="3 4" key="1">
    <citation type="submission" date="2020-01" db="EMBL/GenBank/DDBJ databases">
        <title>Identification and distribution of gene clusters putatively required for synthesis of sphingolipid metabolism inhibitors in phylogenetically diverse species of the filamentous fungus Fusarium.</title>
        <authorList>
            <person name="Kim H.-S."/>
            <person name="Busman M."/>
            <person name="Brown D.W."/>
            <person name="Divon H."/>
            <person name="Uhlig S."/>
            <person name="Proctor R.H."/>
        </authorList>
    </citation>
    <scope>NUCLEOTIDE SEQUENCE [LARGE SCALE GENOMIC DNA]</scope>
    <source>
        <strain evidence="3 4">NRRL 20459</strain>
    </source>
</reference>
<sequence length="514" mass="56189">MPVDISSWLRGIDDSPNWRHQDAYTAANPTKTIQPRGRKRSRGHSSTSENYLNHAGGLEAPIRLFAHPTPPPDSPTRSQTAANDPISSIAEMASNKKRKTGSGAPAAVISSPLSNRSANNYTANDGDDVEEETPRPRRHAHIPSDASSLSSASRSSRSGLSGASSPRKQLAAMALSNHAVQIRAMSDPSLLPPSLAEIRAKLMQFSRGRGILGEHALAGISDQSAARALHPDLALIHADSDFYCSPRRDDLGPTPHPEDVLYLLECAADCLRLGRSETAWNHEVHFPLLTLALRPRTIGSVFQRLIKVTTCSTASIIKDYRVRYAPDKKIDFCVYIDPQYDNQDSEIARSVDTVRAQLPLLSINPTDDLALLCHPIAIPIETKRPGEGLDTANLQVATFLSAHFALLRRLVDAGSPIPAEDGQSVPSIDDIGFLPGLIIQGNTWNFIAASREESRIVIWSETTLGSTGDIFGIYQIIASLQLLRNWVYATYWPWLRRVIQRAALARGMSATDAW</sequence>
<feature type="region of interest" description="Disordered" evidence="1">
    <location>
        <begin position="1"/>
        <end position="169"/>
    </location>
</feature>
<proteinExistence type="predicted"/>
<feature type="compositionally biased region" description="Polar residues" evidence="1">
    <location>
        <begin position="75"/>
        <end position="86"/>
    </location>
</feature>
<gene>
    <name evidence="3" type="ORF">FALBO_6401</name>
</gene>
<dbReference type="Pfam" id="PF20516">
    <property type="entry name" value="PDDEXK_12"/>
    <property type="match status" value="1"/>
</dbReference>
<evidence type="ECO:0000259" key="2">
    <source>
        <dbReference type="Pfam" id="PF20516"/>
    </source>
</evidence>
<feature type="domain" description="PD-(D/E)XK nuclease-like" evidence="2">
    <location>
        <begin position="244"/>
        <end position="492"/>
    </location>
</feature>
<name>A0A8H4LD27_9HYPO</name>
<dbReference type="OrthoDB" id="4161186at2759"/>
<accession>A0A8H4LD27</accession>
<evidence type="ECO:0000313" key="3">
    <source>
        <dbReference type="EMBL" id="KAF4466736.1"/>
    </source>
</evidence>
<keyword evidence="4" id="KW-1185">Reference proteome</keyword>
<feature type="compositionally biased region" description="Basic and acidic residues" evidence="1">
    <location>
        <begin position="11"/>
        <end position="22"/>
    </location>
</feature>
<evidence type="ECO:0000313" key="4">
    <source>
        <dbReference type="Proteomes" id="UP000554235"/>
    </source>
</evidence>
<protein>
    <recommendedName>
        <fullName evidence="2">PD-(D/E)XK nuclease-like domain-containing protein</fullName>
    </recommendedName>
</protein>
<dbReference type="AlphaFoldDB" id="A0A8H4LD27"/>
<feature type="compositionally biased region" description="Low complexity" evidence="1">
    <location>
        <begin position="147"/>
        <end position="165"/>
    </location>
</feature>
<dbReference type="Proteomes" id="UP000554235">
    <property type="component" value="Unassembled WGS sequence"/>
</dbReference>
<organism evidence="3 4">
    <name type="scientific">Fusarium albosuccineum</name>
    <dbReference type="NCBI Taxonomy" id="1237068"/>
    <lineage>
        <taxon>Eukaryota</taxon>
        <taxon>Fungi</taxon>
        <taxon>Dikarya</taxon>
        <taxon>Ascomycota</taxon>
        <taxon>Pezizomycotina</taxon>
        <taxon>Sordariomycetes</taxon>
        <taxon>Hypocreomycetidae</taxon>
        <taxon>Hypocreales</taxon>
        <taxon>Nectriaceae</taxon>
        <taxon>Fusarium</taxon>
        <taxon>Fusarium decemcellulare species complex</taxon>
    </lineage>
</organism>
<evidence type="ECO:0000256" key="1">
    <source>
        <dbReference type="SAM" id="MobiDB-lite"/>
    </source>
</evidence>
<comment type="caution">
    <text evidence="3">The sequence shown here is derived from an EMBL/GenBank/DDBJ whole genome shotgun (WGS) entry which is preliminary data.</text>
</comment>